<dbReference type="Gene3D" id="3.30.160.270">
    <property type="match status" value="1"/>
</dbReference>
<evidence type="ECO:0000256" key="9">
    <source>
        <dbReference type="ARBA" id="ARBA00023304"/>
    </source>
</evidence>
<keyword evidence="8 10" id="KW-0479">Metal-binding</keyword>
<name>A0ABT3VSZ9_9BURK</name>
<protein>
    <recommendedName>
        <fullName evidence="4 10">2-isopropylmalate synthase</fullName>
        <ecNumber evidence="4 10">2.3.3.13</ecNumber>
    </recommendedName>
    <alternativeName>
        <fullName evidence="10">Alpha-IPM synthase</fullName>
    </alternativeName>
    <alternativeName>
        <fullName evidence="10">Alpha-isopropylmalate synthase</fullName>
    </alternativeName>
</protein>
<comment type="caution">
    <text evidence="12">The sequence shown here is derived from an EMBL/GenBank/DDBJ whole genome shotgun (WGS) entry which is preliminary data.</text>
</comment>
<keyword evidence="12" id="KW-0012">Acyltransferase</keyword>
<comment type="catalytic activity">
    <reaction evidence="1 10">
        <text>3-methyl-2-oxobutanoate + acetyl-CoA + H2O = (2S)-2-isopropylmalate + CoA + H(+)</text>
        <dbReference type="Rhea" id="RHEA:21524"/>
        <dbReference type="ChEBI" id="CHEBI:1178"/>
        <dbReference type="ChEBI" id="CHEBI:11851"/>
        <dbReference type="ChEBI" id="CHEBI:15377"/>
        <dbReference type="ChEBI" id="CHEBI:15378"/>
        <dbReference type="ChEBI" id="CHEBI:57287"/>
        <dbReference type="ChEBI" id="CHEBI:57288"/>
        <dbReference type="EC" id="2.3.3.13"/>
    </reaction>
</comment>
<proteinExistence type="inferred from homology"/>
<organism evidence="12 13">
    <name type="scientific">Alcaligenes parafaecalis</name>
    <dbReference type="NCBI Taxonomy" id="171260"/>
    <lineage>
        <taxon>Bacteria</taxon>
        <taxon>Pseudomonadati</taxon>
        <taxon>Pseudomonadota</taxon>
        <taxon>Betaproteobacteria</taxon>
        <taxon>Burkholderiales</taxon>
        <taxon>Alcaligenaceae</taxon>
        <taxon>Alcaligenes</taxon>
    </lineage>
</organism>
<dbReference type="EC" id="2.3.3.13" evidence="4 10"/>
<reference evidence="12 13" key="1">
    <citation type="submission" date="2022-11" db="EMBL/GenBank/DDBJ databases">
        <title>Biodiversity and phylogenetic relationships of bacteria.</title>
        <authorList>
            <person name="Machado R.A.R."/>
            <person name="Bhat A."/>
            <person name="Loulou A."/>
            <person name="Kallel S."/>
        </authorList>
    </citation>
    <scope>NUCLEOTIDE SEQUENCE [LARGE SCALE GENOMIC DNA]</scope>
    <source>
        <strain evidence="12 13">DSM 13975</strain>
    </source>
</reference>
<feature type="region of interest" description="Regulatory domain" evidence="10">
    <location>
        <begin position="439"/>
        <end position="564"/>
    </location>
</feature>
<dbReference type="Pfam" id="PF00682">
    <property type="entry name" value="HMGL-like"/>
    <property type="match status" value="1"/>
</dbReference>
<dbReference type="EMBL" id="JAPKNA010000005">
    <property type="protein sequence ID" value="MCX5465569.1"/>
    <property type="molecule type" value="Genomic_DNA"/>
</dbReference>
<dbReference type="InterPro" id="IPR000891">
    <property type="entry name" value="PYR_CT"/>
</dbReference>
<evidence type="ECO:0000256" key="4">
    <source>
        <dbReference type="ARBA" id="ARBA00012973"/>
    </source>
</evidence>
<dbReference type="SUPFAM" id="SSF89000">
    <property type="entry name" value="post-HMGL domain-like"/>
    <property type="match status" value="1"/>
</dbReference>
<dbReference type="PROSITE" id="PS50991">
    <property type="entry name" value="PYR_CT"/>
    <property type="match status" value="1"/>
</dbReference>
<dbReference type="RefSeq" id="WP_266121579.1">
    <property type="nucleotide sequence ID" value="NZ_JAPKNA010000005.1"/>
</dbReference>
<dbReference type="Pfam" id="PF08502">
    <property type="entry name" value="LeuA_dimer"/>
    <property type="match status" value="1"/>
</dbReference>
<evidence type="ECO:0000256" key="3">
    <source>
        <dbReference type="ARBA" id="ARBA00009767"/>
    </source>
</evidence>
<feature type="binding site" evidence="10">
    <location>
        <position position="248"/>
    </location>
    <ligand>
        <name>Mg(2+)</name>
        <dbReference type="ChEBI" id="CHEBI:18420"/>
    </ligand>
</feature>
<dbReference type="PROSITE" id="PS00815">
    <property type="entry name" value="AIPM_HOMOCIT_SYNTH_1"/>
    <property type="match status" value="1"/>
</dbReference>
<dbReference type="NCBIfam" id="TIGR00970">
    <property type="entry name" value="leuA_yeast"/>
    <property type="match status" value="1"/>
</dbReference>
<keyword evidence="10" id="KW-0460">Magnesium</keyword>
<keyword evidence="7 10" id="KW-0808">Transferase</keyword>
<dbReference type="SUPFAM" id="SSF110921">
    <property type="entry name" value="2-isopropylmalate synthase LeuA, allosteric (dimerisation) domain"/>
    <property type="match status" value="1"/>
</dbReference>
<dbReference type="InterPro" id="IPR036230">
    <property type="entry name" value="LeuA_allosteric_dom_sf"/>
</dbReference>
<comment type="similarity">
    <text evidence="3 10">Belongs to the alpha-IPM synthase/homocitrate synthase family. LeuA type 2 subfamily.</text>
</comment>
<feature type="domain" description="Pyruvate carboxyltransferase" evidence="11">
    <location>
        <begin position="33"/>
        <end position="307"/>
    </location>
</feature>
<evidence type="ECO:0000256" key="8">
    <source>
        <dbReference type="ARBA" id="ARBA00022723"/>
    </source>
</evidence>
<dbReference type="NCBIfam" id="NF002991">
    <property type="entry name" value="PRK03739.1"/>
    <property type="match status" value="1"/>
</dbReference>
<evidence type="ECO:0000256" key="5">
    <source>
        <dbReference type="ARBA" id="ARBA00022430"/>
    </source>
</evidence>
<evidence type="ECO:0000256" key="2">
    <source>
        <dbReference type="ARBA" id="ARBA00004689"/>
    </source>
</evidence>
<sequence>MLKNPSQKYRPFVAFDRDFAERTWPSKRITKAPIWMSTDLRDGNQSLIEPMNVARKLRFFEQLVKIGFKEIEVGFPSASQTDFDFVRKLIEENRIPEDVTIIVLTQSREDLIKRTAEAAAGAKRAIIHLYNACAPAFRKIVFNLSKDEIKEIALTGTRLIKSEVAKYPQTQWGYEYSPEVFSTTEPEFALDVCNAVVKAWAPAADERVILNLPATIEATTPNMYADQIEWMHNNLDQRSNVTLSVHPHNDRGTAVAAAELAVMAGADRIEGCLFGSGERTGNVCLVTLALNLYTQGVNPELDFSDIDEVRRTAEYCNQLPVHPRHPYAGDLVFTAFSGSHQDAIKKGLSQQKADELWEVPYLPIDPADLGRSYDAVIRVNSQSGKGGVSYLLEQEHGLVLPRRMQIEFSRAIQRVTDSSGKEVTPADVYGIFESEYLNCKKHYKLLKHNIISQPHADSGQQFTIEVDVEHDGQVRTLKGSGEGAISAFVNALDLSIKIMDYNEHAIGSGAETRAAAYVEMRIGDSPSGFGVGIHADIVTSSFLAILSAVNRHTIAQQEAETTTA</sequence>
<dbReference type="Pfam" id="PF22615">
    <property type="entry name" value="IPMS_D2"/>
    <property type="match status" value="1"/>
</dbReference>
<evidence type="ECO:0000256" key="6">
    <source>
        <dbReference type="ARBA" id="ARBA00022605"/>
    </source>
</evidence>
<dbReference type="InterPro" id="IPR005668">
    <property type="entry name" value="IPM_Synthase"/>
</dbReference>
<dbReference type="PROSITE" id="PS00816">
    <property type="entry name" value="AIPM_HOMOCIT_SYNTH_2"/>
    <property type="match status" value="1"/>
</dbReference>
<dbReference type="SMART" id="SM00917">
    <property type="entry name" value="LeuA_dimer"/>
    <property type="match status" value="1"/>
</dbReference>
<dbReference type="Gene3D" id="3.20.20.70">
    <property type="entry name" value="Aldolase class I"/>
    <property type="match status" value="1"/>
</dbReference>
<evidence type="ECO:0000256" key="7">
    <source>
        <dbReference type="ARBA" id="ARBA00022679"/>
    </source>
</evidence>
<comment type="pathway">
    <text evidence="2 10">Amino-acid biosynthesis; L-leucine biosynthesis; L-leucine from 3-methyl-2-oxobutanoate: step 1/4.</text>
</comment>
<dbReference type="InterPro" id="IPR054692">
    <property type="entry name" value="LeuA-like_post-cat"/>
</dbReference>
<keyword evidence="10" id="KW-0963">Cytoplasm</keyword>
<evidence type="ECO:0000259" key="11">
    <source>
        <dbReference type="PROSITE" id="PS50991"/>
    </source>
</evidence>
<dbReference type="Proteomes" id="UP001209916">
    <property type="component" value="Unassembled WGS sequence"/>
</dbReference>
<keyword evidence="6 10" id="KW-0028">Amino-acid biosynthesis</keyword>
<comment type="subcellular location">
    <subcellularLocation>
        <location evidence="10">Cytoplasm</location>
    </subcellularLocation>
</comment>
<feature type="binding site" evidence="10">
    <location>
        <position position="282"/>
    </location>
    <ligand>
        <name>Mg(2+)</name>
        <dbReference type="ChEBI" id="CHEBI:18420"/>
    </ligand>
</feature>
<evidence type="ECO:0000313" key="12">
    <source>
        <dbReference type="EMBL" id="MCX5465569.1"/>
    </source>
</evidence>
<evidence type="ECO:0000256" key="1">
    <source>
        <dbReference type="ARBA" id="ARBA00000064"/>
    </source>
</evidence>
<keyword evidence="9 10" id="KW-0100">Branched-chain amino acid biosynthesis</keyword>
<keyword evidence="5 10" id="KW-0432">Leucine biosynthesis</keyword>
<dbReference type="HAMAP" id="MF_00572">
    <property type="entry name" value="LeuA_type2"/>
    <property type="match status" value="1"/>
</dbReference>
<comment type="function">
    <text evidence="10">Catalyzes the condensation of the acetyl group of acetyl-CoA with 3-methyl-2-oxobutanoate (2-ketoisovalerate) to form 3-carboxy-3-hydroxy-4-methylpentanoate (2-isopropylmalate).</text>
</comment>
<feature type="binding site" evidence="10">
    <location>
        <position position="42"/>
    </location>
    <ligand>
        <name>Mg(2+)</name>
        <dbReference type="ChEBI" id="CHEBI:18420"/>
    </ligand>
</feature>
<comment type="subunit">
    <text evidence="10">Homodimer.</text>
</comment>
<dbReference type="PANTHER" id="PTHR46911">
    <property type="match status" value="1"/>
</dbReference>
<dbReference type="InterPro" id="IPR013709">
    <property type="entry name" value="2-isopropylmalate_synth_dimer"/>
</dbReference>
<dbReference type="SUPFAM" id="SSF51569">
    <property type="entry name" value="Aldolase"/>
    <property type="match status" value="1"/>
</dbReference>
<comment type="cofactor">
    <cofactor evidence="10">
        <name>Mg(2+)</name>
        <dbReference type="ChEBI" id="CHEBI:18420"/>
    </cofactor>
</comment>
<dbReference type="PANTHER" id="PTHR46911:SF1">
    <property type="entry name" value="2-ISOPROPYLMALATE SYNTHASE"/>
    <property type="match status" value="1"/>
</dbReference>
<dbReference type="InterPro" id="IPR002034">
    <property type="entry name" value="AIPM/Hcit_synth_CS"/>
</dbReference>
<dbReference type="InterPro" id="IPR013785">
    <property type="entry name" value="Aldolase_TIM"/>
</dbReference>
<dbReference type="InterPro" id="IPR039371">
    <property type="entry name" value="LeuA_N_DRE-TIM"/>
</dbReference>
<dbReference type="GO" id="GO:0003852">
    <property type="term" value="F:2-isopropylmalate synthase activity"/>
    <property type="evidence" value="ECO:0007669"/>
    <property type="project" value="UniProtKB-EC"/>
</dbReference>
<keyword evidence="13" id="KW-1185">Reference proteome</keyword>
<feature type="binding site" evidence="10">
    <location>
        <position position="246"/>
    </location>
    <ligand>
        <name>Mg(2+)</name>
        <dbReference type="ChEBI" id="CHEBI:18420"/>
    </ligand>
</feature>
<dbReference type="CDD" id="cd07942">
    <property type="entry name" value="DRE_TIM_LeuA"/>
    <property type="match status" value="1"/>
</dbReference>
<accession>A0ABT3VSZ9</accession>
<gene>
    <name evidence="10 12" type="primary">leuA</name>
    <name evidence="12" type="ORF">OSH09_15385</name>
</gene>
<evidence type="ECO:0000256" key="10">
    <source>
        <dbReference type="HAMAP-Rule" id="MF_00572"/>
    </source>
</evidence>
<evidence type="ECO:0000313" key="13">
    <source>
        <dbReference type="Proteomes" id="UP001209916"/>
    </source>
</evidence>